<evidence type="ECO:0000313" key="8">
    <source>
        <dbReference type="EMBL" id="SEO11919.1"/>
    </source>
</evidence>
<evidence type="ECO:0000256" key="2">
    <source>
        <dbReference type="ARBA" id="ARBA00007812"/>
    </source>
</evidence>
<evidence type="ECO:0000259" key="5">
    <source>
        <dbReference type="Pfam" id="PF00205"/>
    </source>
</evidence>
<dbReference type="InterPro" id="IPR029061">
    <property type="entry name" value="THDP-binding"/>
</dbReference>
<dbReference type="GO" id="GO:0009099">
    <property type="term" value="P:L-valine biosynthetic process"/>
    <property type="evidence" value="ECO:0007669"/>
    <property type="project" value="TreeGrafter"/>
</dbReference>
<dbReference type="PANTHER" id="PTHR18968:SF13">
    <property type="entry name" value="ACETOLACTATE SYNTHASE CATALYTIC SUBUNIT, MITOCHONDRIAL"/>
    <property type="match status" value="1"/>
</dbReference>
<dbReference type="Pfam" id="PF02776">
    <property type="entry name" value="TPP_enzyme_N"/>
    <property type="match status" value="1"/>
</dbReference>
<dbReference type="Proteomes" id="UP000199300">
    <property type="component" value="Unassembled WGS sequence"/>
</dbReference>
<dbReference type="EMBL" id="FODJ01000004">
    <property type="protein sequence ID" value="SEO11919.1"/>
    <property type="molecule type" value="Genomic_DNA"/>
</dbReference>
<dbReference type="CDD" id="cd07035">
    <property type="entry name" value="TPP_PYR_POX_like"/>
    <property type="match status" value="1"/>
</dbReference>
<gene>
    <name evidence="8" type="ORF">SAMN04488134_10419</name>
</gene>
<dbReference type="InterPro" id="IPR012000">
    <property type="entry name" value="Thiamin_PyroP_enz_cen_dom"/>
</dbReference>
<organism evidence="8 9">
    <name type="scientific">Amphibacillus marinus</name>
    <dbReference type="NCBI Taxonomy" id="872970"/>
    <lineage>
        <taxon>Bacteria</taxon>
        <taxon>Bacillati</taxon>
        <taxon>Bacillota</taxon>
        <taxon>Bacilli</taxon>
        <taxon>Bacillales</taxon>
        <taxon>Bacillaceae</taxon>
        <taxon>Amphibacillus</taxon>
    </lineage>
</organism>
<dbReference type="GO" id="GO:0003984">
    <property type="term" value="F:acetolactate synthase activity"/>
    <property type="evidence" value="ECO:0007669"/>
    <property type="project" value="TreeGrafter"/>
</dbReference>
<feature type="domain" description="Thiamine pyrophosphate enzyme TPP-binding" evidence="6">
    <location>
        <begin position="390"/>
        <end position="534"/>
    </location>
</feature>
<evidence type="ECO:0000259" key="6">
    <source>
        <dbReference type="Pfam" id="PF02775"/>
    </source>
</evidence>
<dbReference type="InterPro" id="IPR029035">
    <property type="entry name" value="DHS-like_NAD/FAD-binding_dom"/>
</dbReference>
<dbReference type="PROSITE" id="PS00187">
    <property type="entry name" value="TPP_ENZYMES"/>
    <property type="match status" value="1"/>
</dbReference>
<dbReference type="GO" id="GO:0005948">
    <property type="term" value="C:acetolactate synthase complex"/>
    <property type="evidence" value="ECO:0007669"/>
    <property type="project" value="TreeGrafter"/>
</dbReference>
<dbReference type="SUPFAM" id="SSF52518">
    <property type="entry name" value="Thiamin diphosphate-binding fold (THDP-binding)"/>
    <property type="match status" value="2"/>
</dbReference>
<name>A0A1H8M3L1_9BACI</name>
<dbReference type="InterPro" id="IPR045229">
    <property type="entry name" value="TPP_enz"/>
</dbReference>
<evidence type="ECO:0000313" key="9">
    <source>
        <dbReference type="Proteomes" id="UP000199300"/>
    </source>
</evidence>
<dbReference type="CDD" id="cd00568">
    <property type="entry name" value="TPP_enzymes"/>
    <property type="match status" value="1"/>
</dbReference>
<evidence type="ECO:0000259" key="7">
    <source>
        <dbReference type="Pfam" id="PF02776"/>
    </source>
</evidence>
<protein>
    <submittedName>
        <fullName evidence="8">Acetolactate synthase-1/2/3 large subunit</fullName>
    </submittedName>
</protein>
<dbReference type="GO" id="GO:0030976">
    <property type="term" value="F:thiamine pyrophosphate binding"/>
    <property type="evidence" value="ECO:0007669"/>
    <property type="project" value="InterPro"/>
</dbReference>
<dbReference type="InterPro" id="IPR011766">
    <property type="entry name" value="TPP_enzyme_TPP-bd"/>
</dbReference>
<dbReference type="Gene3D" id="3.40.50.1220">
    <property type="entry name" value="TPP-binding domain"/>
    <property type="match status" value="1"/>
</dbReference>
<dbReference type="Pfam" id="PF02775">
    <property type="entry name" value="TPP_enzyme_C"/>
    <property type="match status" value="1"/>
</dbReference>
<dbReference type="PANTHER" id="PTHR18968">
    <property type="entry name" value="THIAMINE PYROPHOSPHATE ENZYMES"/>
    <property type="match status" value="1"/>
</dbReference>
<dbReference type="Pfam" id="PF00205">
    <property type="entry name" value="TPP_enzyme_M"/>
    <property type="match status" value="1"/>
</dbReference>
<dbReference type="InterPro" id="IPR012001">
    <property type="entry name" value="Thiamin_PyroP_enz_TPP-bd_dom"/>
</dbReference>
<dbReference type="GO" id="GO:0009097">
    <property type="term" value="P:isoleucine biosynthetic process"/>
    <property type="evidence" value="ECO:0007669"/>
    <property type="project" value="TreeGrafter"/>
</dbReference>
<dbReference type="GO" id="GO:0000287">
    <property type="term" value="F:magnesium ion binding"/>
    <property type="evidence" value="ECO:0007669"/>
    <property type="project" value="InterPro"/>
</dbReference>
<evidence type="ECO:0000256" key="1">
    <source>
        <dbReference type="ARBA" id="ARBA00001964"/>
    </source>
</evidence>
<proteinExistence type="inferred from homology"/>
<dbReference type="STRING" id="872970.SAMN04488134_10419"/>
<dbReference type="GO" id="GO:0050660">
    <property type="term" value="F:flavin adenine dinucleotide binding"/>
    <property type="evidence" value="ECO:0007669"/>
    <property type="project" value="TreeGrafter"/>
</dbReference>
<feature type="domain" description="Thiamine pyrophosphate enzyme central" evidence="5">
    <location>
        <begin position="191"/>
        <end position="328"/>
    </location>
</feature>
<sequence length="551" mass="59165">MVSLATNLVKSLKRLGCEKVFGIPGKPIAPLLIEMEKQDVRFVLARHECGAGYMATGYALQNKTLGVALGTSGPGGTNMLTAAGQAKAFNAPVLFITGHPPLRDSGKAVGQDSSQFGTDLVELFKPLTLFSARIDDATLLEGYLQHALQKALTGSKGPVHLSIPLDVLGTDLPVFQFPNWEITDEVVSANLERVASSLQGAKRPVVLVGKGLHSAKAYQELQQFVEAWQIPIMTTPGGKGSFPTKHPLSLGSFGLGGTAAADAYLREGVDVMVVIGTRLSDMSTAGLTPESYPNQIIQFDQDPTFVGKTIEVDTLFVKGDAKGNLAELNSRYSKTDRNRLDLSPYWLEENQQCKAMARQASNHARLSTASAMIKLRNCLPDQTIVYGDDGSHTFYGIKYFDTIHPGTFFFDDVFGAMGHGLGLSIGAALAEPEAPVVCFVGDGCLMMHGMELSAAVDQQANMTFVVFNNGMLDMVDKGMKHGLGQAVGTQYRHGIHAAQFGESLGVTSVRCESIDEIEHAIAASLAHSGPYLIELLTLKDEVPPTMKRAKF</sequence>
<feature type="domain" description="Thiamine pyrophosphate enzyme N-terminal TPP-binding" evidence="7">
    <location>
        <begin position="4"/>
        <end position="111"/>
    </location>
</feature>
<dbReference type="OrthoDB" id="4494979at2"/>
<dbReference type="AlphaFoldDB" id="A0A1H8M3L1"/>
<dbReference type="SUPFAM" id="SSF52467">
    <property type="entry name" value="DHS-like NAD/FAD-binding domain"/>
    <property type="match status" value="1"/>
</dbReference>
<keyword evidence="3 4" id="KW-0786">Thiamine pyrophosphate</keyword>
<evidence type="ECO:0000256" key="3">
    <source>
        <dbReference type="ARBA" id="ARBA00023052"/>
    </source>
</evidence>
<reference evidence="8 9" key="1">
    <citation type="submission" date="2016-10" db="EMBL/GenBank/DDBJ databases">
        <authorList>
            <person name="de Groot N.N."/>
        </authorList>
    </citation>
    <scope>NUCLEOTIDE SEQUENCE [LARGE SCALE GENOMIC DNA]</scope>
    <source>
        <strain evidence="8 9">CGMCC 1.10434</strain>
    </source>
</reference>
<comment type="similarity">
    <text evidence="2 4">Belongs to the TPP enzyme family.</text>
</comment>
<dbReference type="Gene3D" id="3.40.50.970">
    <property type="match status" value="2"/>
</dbReference>
<accession>A0A1H8M3L1</accession>
<comment type="cofactor">
    <cofactor evidence="1">
        <name>thiamine diphosphate</name>
        <dbReference type="ChEBI" id="CHEBI:58937"/>
    </cofactor>
</comment>
<keyword evidence="9" id="KW-1185">Reference proteome</keyword>
<dbReference type="RefSeq" id="WP_091496340.1">
    <property type="nucleotide sequence ID" value="NZ_FODJ01000004.1"/>
</dbReference>
<evidence type="ECO:0000256" key="4">
    <source>
        <dbReference type="RuleBase" id="RU362132"/>
    </source>
</evidence>
<dbReference type="InterPro" id="IPR000399">
    <property type="entry name" value="TPP-bd_CS"/>
</dbReference>